<dbReference type="Proteomes" id="UP000179129">
    <property type="component" value="Unassembled WGS sequence"/>
</dbReference>
<dbReference type="AlphaFoldDB" id="A0A1F5YR73"/>
<dbReference type="EMBL" id="MFIX01000180">
    <property type="protein sequence ID" value="OGG02626.1"/>
    <property type="molecule type" value="Genomic_DNA"/>
</dbReference>
<dbReference type="STRING" id="1817867.A3F83_03310"/>
<gene>
    <name evidence="1" type="ORF">A3F83_03310</name>
</gene>
<sequence length="228" mass="25486">MGRKIFYLLATMAAVLALTRIGLADKEPVKLSFTFDQDRQVYEESDYGEPPQVAIWIEDLSNGSIRTAYVTYRTATGDFYGKVECEVSLPFWIAAYRREFGMEGFPTPRETAPDAITAATSREMTVSAEIEVTRGKSYVYFIEMNVAGDFNAAFPLESADGRLDYHGNGQPSLIYSGHILAEPGDSASPEPYGRTDQYQYTGEIIRDLRGMDNAFECLKNILVICTEK</sequence>
<organism evidence="1 2">
    <name type="scientific">Candidatus Glassbacteria bacterium RIFCSPLOWO2_12_FULL_58_11</name>
    <dbReference type="NCBI Taxonomy" id="1817867"/>
    <lineage>
        <taxon>Bacteria</taxon>
        <taxon>Candidatus Glassiibacteriota</taxon>
    </lineage>
</organism>
<evidence type="ECO:0000313" key="1">
    <source>
        <dbReference type="EMBL" id="OGG02626.1"/>
    </source>
</evidence>
<name>A0A1F5YR73_9BACT</name>
<protein>
    <submittedName>
        <fullName evidence="1">Uncharacterized protein</fullName>
    </submittedName>
</protein>
<evidence type="ECO:0000313" key="2">
    <source>
        <dbReference type="Proteomes" id="UP000179129"/>
    </source>
</evidence>
<accession>A0A1F5YR73</accession>
<reference evidence="1 2" key="1">
    <citation type="journal article" date="2016" name="Nat. Commun.">
        <title>Thousands of microbial genomes shed light on interconnected biogeochemical processes in an aquifer system.</title>
        <authorList>
            <person name="Anantharaman K."/>
            <person name="Brown C.T."/>
            <person name="Hug L.A."/>
            <person name="Sharon I."/>
            <person name="Castelle C.J."/>
            <person name="Probst A.J."/>
            <person name="Thomas B.C."/>
            <person name="Singh A."/>
            <person name="Wilkins M.J."/>
            <person name="Karaoz U."/>
            <person name="Brodie E.L."/>
            <person name="Williams K.H."/>
            <person name="Hubbard S.S."/>
            <person name="Banfield J.F."/>
        </authorList>
    </citation>
    <scope>NUCLEOTIDE SEQUENCE [LARGE SCALE GENOMIC DNA]</scope>
</reference>
<comment type="caution">
    <text evidence="1">The sequence shown here is derived from an EMBL/GenBank/DDBJ whole genome shotgun (WGS) entry which is preliminary data.</text>
</comment>
<proteinExistence type="predicted"/>